<dbReference type="Gene3D" id="3.40.50.1000">
    <property type="entry name" value="HAD superfamily/HAD-like"/>
    <property type="match status" value="1"/>
</dbReference>
<evidence type="ECO:0000313" key="2">
    <source>
        <dbReference type="Proteomes" id="UP000029443"/>
    </source>
</evidence>
<dbReference type="Proteomes" id="UP000029443">
    <property type="component" value="Unassembled WGS sequence"/>
</dbReference>
<keyword evidence="2" id="KW-1185">Reference proteome</keyword>
<dbReference type="SUPFAM" id="SSF56784">
    <property type="entry name" value="HAD-like"/>
    <property type="match status" value="1"/>
</dbReference>
<dbReference type="RefSeq" id="WP_035246202.1">
    <property type="nucleotide sequence ID" value="NZ_ARXU01000003.1"/>
</dbReference>
<proteinExistence type="predicted"/>
<dbReference type="NCBIfam" id="TIGR01509">
    <property type="entry name" value="HAD-SF-IA-v3"/>
    <property type="match status" value="1"/>
</dbReference>
<dbReference type="CDD" id="cd01427">
    <property type="entry name" value="HAD_like"/>
    <property type="match status" value="1"/>
</dbReference>
<dbReference type="GO" id="GO:0016787">
    <property type="term" value="F:hydrolase activity"/>
    <property type="evidence" value="ECO:0007669"/>
    <property type="project" value="UniProtKB-KW"/>
</dbReference>
<gene>
    <name evidence="1" type="ORF">T9A_01333</name>
</gene>
<dbReference type="PANTHER" id="PTHR43434">
    <property type="entry name" value="PHOSPHOGLYCOLATE PHOSPHATASE"/>
    <property type="match status" value="1"/>
</dbReference>
<name>A0ABR4WF37_9GAMM</name>
<dbReference type="PANTHER" id="PTHR43434:SF3">
    <property type="entry name" value="GMP_IMP NUCLEOTIDASE YRFG"/>
    <property type="match status" value="1"/>
</dbReference>
<dbReference type="NCBIfam" id="NF011564">
    <property type="entry name" value="PRK14988.1"/>
    <property type="match status" value="1"/>
</dbReference>
<sequence length="217" mass="24960">MIDWQSVDTVLLDMDGTLLDLEFDNWFWQKHVPECYARQQGLDRAEADRIIHDWITSHLGTLNWYCLDFWTAELGLEIASLKREAGDRIAVRPGADTFLQALKESDKQVIMVTNAHRDALDLKVERTGIDRYFDEIVSSHDYGHAKEAQSFWQHLQRHLPFDPARALLVDDSLPVLHSAQLYGIGQPVSILHPDSSLPKRDHTHPFPAIDDFLRVLP</sequence>
<protein>
    <submittedName>
        <fullName evidence="1">HAD superfamily hydrolase</fullName>
    </submittedName>
</protein>
<organism evidence="1 2">
    <name type="scientific">Alcanivorax jadensis T9</name>
    <dbReference type="NCBI Taxonomy" id="1177181"/>
    <lineage>
        <taxon>Bacteria</taxon>
        <taxon>Pseudomonadati</taxon>
        <taxon>Pseudomonadota</taxon>
        <taxon>Gammaproteobacteria</taxon>
        <taxon>Oceanospirillales</taxon>
        <taxon>Alcanivoracaceae</taxon>
        <taxon>Alcanivorax</taxon>
    </lineage>
</organism>
<accession>A0ABR4WF37</accession>
<dbReference type="InterPro" id="IPR050155">
    <property type="entry name" value="HAD-like_hydrolase_sf"/>
</dbReference>
<keyword evidence="1" id="KW-0378">Hydrolase</keyword>
<comment type="caution">
    <text evidence="1">The sequence shown here is derived from an EMBL/GenBank/DDBJ whole genome shotgun (WGS) entry which is preliminary data.</text>
</comment>
<dbReference type="Pfam" id="PF00702">
    <property type="entry name" value="Hydrolase"/>
    <property type="match status" value="1"/>
</dbReference>
<dbReference type="SFLD" id="SFLDG01129">
    <property type="entry name" value="C1.5:_HAD__Beta-PGM__Phosphata"/>
    <property type="match status" value="1"/>
</dbReference>
<dbReference type="InterPro" id="IPR023214">
    <property type="entry name" value="HAD_sf"/>
</dbReference>
<dbReference type="EMBL" id="ARXU01000003">
    <property type="protein sequence ID" value="KGD62124.1"/>
    <property type="molecule type" value="Genomic_DNA"/>
</dbReference>
<dbReference type="InterPro" id="IPR036412">
    <property type="entry name" value="HAD-like_sf"/>
</dbReference>
<evidence type="ECO:0000313" key="1">
    <source>
        <dbReference type="EMBL" id="KGD62124.1"/>
    </source>
</evidence>
<reference evidence="1 2" key="1">
    <citation type="submission" date="2012-09" db="EMBL/GenBank/DDBJ databases">
        <title>Genome Sequence of alkane-degrading Bacterium Alcanivorax jadensis T9.</title>
        <authorList>
            <person name="Lai Q."/>
            <person name="Shao Z."/>
        </authorList>
    </citation>
    <scope>NUCLEOTIDE SEQUENCE [LARGE SCALE GENOMIC DNA]</scope>
    <source>
        <strain evidence="1 2">T9</strain>
    </source>
</reference>
<dbReference type="InterPro" id="IPR006439">
    <property type="entry name" value="HAD-SF_hydro_IA"/>
</dbReference>
<dbReference type="SFLD" id="SFLDS00003">
    <property type="entry name" value="Haloacid_Dehalogenase"/>
    <property type="match status" value="1"/>
</dbReference>